<reference evidence="1 2" key="1">
    <citation type="journal article" date="2013" name="Science">
        <title>Pandoraviruses: amoeba viruses with genomes up to 2.5 Mb reaching that of parasitic eukaryotes.</title>
        <authorList>
            <person name="Philippe N."/>
            <person name="Legendre M."/>
            <person name="Doutre G."/>
            <person name="Coute Y."/>
            <person name="Poirot O."/>
            <person name="Lescot M."/>
            <person name="Arslan D."/>
            <person name="Seltzer V."/>
            <person name="Bertaux L."/>
            <person name="Bruley C."/>
            <person name="Garin J."/>
            <person name="Claverie J.M."/>
            <person name="Abergel C."/>
        </authorList>
    </citation>
    <scope>NUCLEOTIDE SEQUENCE [LARGE SCALE GENOMIC DNA]</scope>
</reference>
<gene>
    <name evidence="1" type="ORF">psal_cds_904</name>
</gene>
<evidence type="ECO:0000313" key="2">
    <source>
        <dbReference type="Proteomes" id="UP000204584"/>
    </source>
</evidence>
<protein>
    <recommendedName>
        <fullName evidence="3">F-box incomplete domain containing protein</fullName>
    </recommendedName>
</protein>
<sequence>MATIPTHSDACRVDLTADVPEEIMADVLSVRFMRPSVVALACLVCRRWARVGGDVLARERRRMAAEACQPGGLCAHQWAATAALASALTDDNVGALLRVLDTDIIGPDDLIDPHGWNRLKMETTTPQLASVSVHDGEALFDWFALSDMGDGDIAFTSLVMTPLVMAFAYGAPRCARVLIDRGARPMPHVDALVTFLIHRFACREARVVQPLPGHRWYAANVTIAPLRPDQPSLVDVLAMVLETFPRGPRAPLGIVPPLKALVMAVSGRLDEELGATDIDQSGMTRDATQLARLLMEAGYNPRTSWRCRGPREMTRMLVGCPIGLAPVPPQEATRLDALEKLVSETPYDAAAWAADDLRSRRGLASDALDALAEVYAGRPAPLTAASRDKAADIP</sequence>
<name>S4W3Z0_9VIRU</name>
<evidence type="ECO:0000313" key="1">
    <source>
        <dbReference type="EMBL" id="AGO85010.1"/>
    </source>
</evidence>
<dbReference type="KEGG" id="vg:16606797"/>
<dbReference type="Proteomes" id="UP000204584">
    <property type="component" value="Segment"/>
</dbReference>
<proteinExistence type="predicted"/>
<dbReference type="RefSeq" id="YP_008438084.1">
    <property type="nucleotide sequence ID" value="NC_022098.1"/>
</dbReference>
<keyword evidence="2" id="KW-1185">Reference proteome</keyword>
<dbReference type="EMBL" id="KC977571">
    <property type="protein sequence ID" value="AGO85010.1"/>
    <property type="molecule type" value="Genomic_DNA"/>
</dbReference>
<evidence type="ECO:0008006" key="3">
    <source>
        <dbReference type="Google" id="ProtNLM"/>
    </source>
</evidence>
<accession>S4W3Z0</accession>
<organism evidence="1 2">
    <name type="scientific">Pandoravirus salinus</name>
    <dbReference type="NCBI Taxonomy" id="1349410"/>
    <lineage>
        <taxon>Viruses</taxon>
        <taxon>Pandoravirus</taxon>
    </lineage>
</organism>
<dbReference type="GeneID" id="16606797"/>